<feature type="compositionally biased region" description="Basic and acidic residues" evidence="1">
    <location>
        <begin position="207"/>
        <end position="216"/>
    </location>
</feature>
<reference evidence="2 3" key="1">
    <citation type="submission" date="2020-07" db="EMBL/GenBank/DDBJ databases">
        <title>Comparative genomics of pyrophilous fungi reveals a link between fire events and developmental genes.</title>
        <authorList>
            <consortium name="DOE Joint Genome Institute"/>
            <person name="Steindorff A.S."/>
            <person name="Carver A."/>
            <person name="Calhoun S."/>
            <person name="Stillman K."/>
            <person name="Liu H."/>
            <person name="Lipzen A."/>
            <person name="Pangilinan J."/>
            <person name="Labutti K."/>
            <person name="Bruns T.D."/>
            <person name="Grigoriev I.V."/>
        </authorList>
    </citation>
    <scope>NUCLEOTIDE SEQUENCE [LARGE SCALE GENOMIC DNA]</scope>
    <source>
        <strain evidence="2 3">CBS 144469</strain>
    </source>
</reference>
<name>A0A8H6IGR8_9AGAR</name>
<dbReference type="AlphaFoldDB" id="A0A8H6IGR8"/>
<organism evidence="2 3">
    <name type="scientific">Ephemerocybe angulata</name>
    <dbReference type="NCBI Taxonomy" id="980116"/>
    <lineage>
        <taxon>Eukaryota</taxon>
        <taxon>Fungi</taxon>
        <taxon>Dikarya</taxon>
        <taxon>Basidiomycota</taxon>
        <taxon>Agaricomycotina</taxon>
        <taxon>Agaricomycetes</taxon>
        <taxon>Agaricomycetidae</taxon>
        <taxon>Agaricales</taxon>
        <taxon>Agaricineae</taxon>
        <taxon>Psathyrellaceae</taxon>
        <taxon>Ephemerocybe</taxon>
    </lineage>
</organism>
<gene>
    <name evidence="2" type="ORF">DFP72DRAFT_1163124</name>
</gene>
<proteinExistence type="predicted"/>
<protein>
    <submittedName>
        <fullName evidence="2">Uncharacterized protein</fullName>
    </submittedName>
</protein>
<feature type="region of interest" description="Disordered" evidence="1">
    <location>
        <begin position="201"/>
        <end position="220"/>
    </location>
</feature>
<dbReference type="Proteomes" id="UP000521943">
    <property type="component" value="Unassembled WGS sequence"/>
</dbReference>
<sequence length="265" mass="28997">MTSTQEMFNSAAHHPIISLFSSTGSQPLAIFSSSISHDANGLSCICLLHDGRSEPRPAAPVILLPPSASLSTTGKIQAYHTSPKDLRKFRMTSGSMLRESTAVRLEASESGTPGSTSRFGTWGRTGLSKSASLMPPTVWEYSGCPRSRQNPGLNSDPESHPCSIYHWPFPGASSRPLTSWTTINLHLPTYLPHFSSSSLAASANEGNDERHHDRGNDSLPIPQGHYSHVLYVRVYATCRLRRIWFSDTGSGQALPWEFELFANDL</sequence>
<evidence type="ECO:0000313" key="2">
    <source>
        <dbReference type="EMBL" id="KAF6764078.1"/>
    </source>
</evidence>
<comment type="caution">
    <text evidence="2">The sequence shown here is derived from an EMBL/GenBank/DDBJ whole genome shotgun (WGS) entry which is preliminary data.</text>
</comment>
<keyword evidence="3" id="KW-1185">Reference proteome</keyword>
<accession>A0A8H6IGR8</accession>
<dbReference type="OrthoDB" id="7486196at2759"/>
<evidence type="ECO:0000313" key="3">
    <source>
        <dbReference type="Proteomes" id="UP000521943"/>
    </source>
</evidence>
<evidence type="ECO:0000256" key="1">
    <source>
        <dbReference type="SAM" id="MobiDB-lite"/>
    </source>
</evidence>
<dbReference type="EMBL" id="JACGCI010000004">
    <property type="protein sequence ID" value="KAF6764078.1"/>
    <property type="molecule type" value="Genomic_DNA"/>
</dbReference>